<keyword evidence="2" id="KW-1185">Reference proteome</keyword>
<dbReference type="Proteomes" id="UP001055115">
    <property type="component" value="Unassembled WGS sequence"/>
</dbReference>
<gene>
    <name evidence="1" type="ORF">ColSpa_11183</name>
</gene>
<protein>
    <submittedName>
        <fullName evidence="1">Uncharacterized protein</fullName>
    </submittedName>
</protein>
<dbReference type="EMBL" id="BQXU01000043">
    <property type="protein sequence ID" value="GKT51002.1"/>
    <property type="molecule type" value="Genomic_DNA"/>
</dbReference>
<accession>A0AA37URL5</accession>
<evidence type="ECO:0000313" key="1">
    <source>
        <dbReference type="EMBL" id="GKT51002.1"/>
    </source>
</evidence>
<organism evidence="1 2">
    <name type="scientific">Colletotrichum spaethianum</name>
    <dbReference type="NCBI Taxonomy" id="700344"/>
    <lineage>
        <taxon>Eukaryota</taxon>
        <taxon>Fungi</taxon>
        <taxon>Dikarya</taxon>
        <taxon>Ascomycota</taxon>
        <taxon>Pezizomycotina</taxon>
        <taxon>Sordariomycetes</taxon>
        <taxon>Hypocreomycetidae</taxon>
        <taxon>Glomerellales</taxon>
        <taxon>Glomerellaceae</taxon>
        <taxon>Colletotrichum</taxon>
        <taxon>Colletotrichum spaethianum species complex</taxon>
    </lineage>
</organism>
<sequence length="117" mass="13778">MLEYVTWFLMGLDAVERAFPEARSERDIYGFDSDVFFSIKDKKAFLKPSVARWIQELQNHRDCSWYLWDLLEFIKDRMLDPDGATRVPASQLTKKMKALMATCHSESDYYLGVRPKT</sequence>
<evidence type="ECO:0000313" key="2">
    <source>
        <dbReference type="Proteomes" id="UP001055115"/>
    </source>
</evidence>
<reference evidence="1 2" key="1">
    <citation type="submission" date="2022-03" db="EMBL/GenBank/DDBJ databases">
        <title>Genome data of Colletotrichum spp.</title>
        <authorList>
            <person name="Utami Y.D."/>
            <person name="Hiruma K."/>
        </authorList>
    </citation>
    <scope>NUCLEOTIDE SEQUENCE [LARGE SCALE GENOMIC DNA]</scope>
    <source>
        <strain evidence="1 2">MAFF 239500</strain>
    </source>
</reference>
<proteinExistence type="predicted"/>
<dbReference type="RefSeq" id="XP_049133352.1">
    <property type="nucleotide sequence ID" value="XM_049277395.1"/>
</dbReference>
<name>A0AA37URL5_9PEZI</name>
<comment type="caution">
    <text evidence="1">The sequence shown here is derived from an EMBL/GenBank/DDBJ whole genome shotgun (WGS) entry which is preliminary data.</text>
</comment>
<dbReference type="GeneID" id="73331985"/>
<dbReference type="AlphaFoldDB" id="A0AA37URL5"/>